<feature type="compositionally biased region" description="Basic and acidic residues" evidence="1">
    <location>
        <begin position="84"/>
        <end position="94"/>
    </location>
</feature>
<feature type="region of interest" description="Disordered" evidence="1">
    <location>
        <begin position="56"/>
        <end position="131"/>
    </location>
</feature>
<keyword evidence="3" id="KW-1185">Reference proteome</keyword>
<organism evidence="2 3">
    <name type="scientific">Pleuronectes platessa</name>
    <name type="common">European plaice</name>
    <dbReference type="NCBI Taxonomy" id="8262"/>
    <lineage>
        <taxon>Eukaryota</taxon>
        <taxon>Metazoa</taxon>
        <taxon>Chordata</taxon>
        <taxon>Craniata</taxon>
        <taxon>Vertebrata</taxon>
        <taxon>Euteleostomi</taxon>
        <taxon>Actinopterygii</taxon>
        <taxon>Neopterygii</taxon>
        <taxon>Teleostei</taxon>
        <taxon>Neoteleostei</taxon>
        <taxon>Acanthomorphata</taxon>
        <taxon>Carangaria</taxon>
        <taxon>Pleuronectiformes</taxon>
        <taxon>Pleuronectoidei</taxon>
        <taxon>Pleuronectidae</taxon>
        <taxon>Pleuronectes</taxon>
    </lineage>
</organism>
<dbReference type="AlphaFoldDB" id="A0A9N7Y6G4"/>
<dbReference type="EMBL" id="CADEAL010000112">
    <property type="protein sequence ID" value="CAB1414541.1"/>
    <property type="molecule type" value="Genomic_DNA"/>
</dbReference>
<sequence length="228" mass="24415">MLKTTRQFKVRTSPLMVKSPTLSCGFLCIDFTPVSLLPFEFPPEASCMRHNRSHIDRAPRRGQSVESDPPSVSTVVSASVPHPVSERRASRGERAASALAWLPGSPPPKRDLTGNSGRGSSGRGSGSTEAPAGPIMVLSHYVLSTGNKMYTLGYRSFQLGSSLGVGGRVSQVKSMLLWTVVNWLAPPLGLTGSPVLQPPPHRFLLPGTAMKQCDAVAKATQVWERAAI</sequence>
<evidence type="ECO:0000313" key="2">
    <source>
        <dbReference type="EMBL" id="CAB1414541.1"/>
    </source>
</evidence>
<reference evidence="2" key="1">
    <citation type="submission" date="2020-03" db="EMBL/GenBank/DDBJ databases">
        <authorList>
            <person name="Weist P."/>
        </authorList>
    </citation>
    <scope>NUCLEOTIDE SEQUENCE</scope>
</reference>
<gene>
    <name evidence="2" type="ORF">PLEPLA_LOCUS2250</name>
</gene>
<proteinExistence type="predicted"/>
<evidence type="ECO:0000313" key="3">
    <source>
        <dbReference type="Proteomes" id="UP001153269"/>
    </source>
</evidence>
<name>A0A9N7Y6G4_PLEPL</name>
<feature type="compositionally biased region" description="Gly residues" evidence="1">
    <location>
        <begin position="116"/>
        <end position="125"/>
    </location>
</feature>
<dbReference type="Proteomes" id="UP001153269">
    <property type="component" value="Unassembled WGS sequence"/>
</dbReference>
<feature type="compositionally biased region" description="Low complexity" evidence="1">
    <location>
        <begin position="64"/>
        <end position="83"/>
    </location>
</feature>
<evidence type="ECO:0000256" key="1">
    <source>
        <dbReference type="SAM" id="MobiDB-lite"/>
    </source>
</evidence>
<accession>A0A9N7Y6G4</accession>
<comment type="caution">
    <text evidence="2">The sequence shown here is derived from an EMBL/GenBank/DDBJ whole genome shotgun (WGS) entry which is preliminary data.</text>
</comment>
<protein>
    <submittedName>
        <fullName evidence="2">Uncharacterized protein</fullName>
    </submittedName>
</protein>